<evidence type="ECO:0000313" key="1">
    <source>
        <dbReference type="EMBL" id="MBX62802.1"/>
    </source>
</evidence>
<reference evidence="1" key="1">
    <citation type="submission" date="2018-02" db="EMBL/GenBank/DDBJ databases">
        <title>Rhizophora mucronata_Transcriptome.</title>
        <authorList>
            <person name="Meera S.P."/>
            <person name="Sreeshan A."/>
            <person name="Augustine A."/>
        </authorList>
    </citation>
    <scope>NUCLEOTIDE SEQUENCE</scope>
    <source>
        <tissue evidence="1">Leaf</tissue>
    </source>
</reference>
<sequence>MAQLVCHSATSQRNGSYIRHLF</sequence>
<accession>A0A2P2Q745</accession>
<organism evidence="1">
    <name type="scientific">Rhizophora mucronata</name>
    <name type="common">Asiatic mangrove</name>
    <dbReference type="NCBI Taxonomy" id="61149"/>
    <lineage>
        <taxon>Eukaryota</taxon>
        <taxon>Viridiplantae</taxon>
        <taxon>Streptophyta</taxon>
        <taxon>Embryophyta</taxon>
        <taxon>Tracheophyta</taxon>
        <taxon>Spermatophyta</taxon>
        <taxon>Magnoliopsida</taxon>
        <taxon>eudicotyledons</taxon>
        <taxon>Gunneridae</taxon>
        <taxon>Pentapetalae</taxon>
        <taxon>rosids</taxon>
        <taxon>fabids</taxon>
        <taxon>Malpighiales</taxon>
        <taxon>Rhizophoraceae</taxon>
        <taxon>Rhizophora</taxon>
    </lineage>
</organism>
<proteinExistence type="predicted"/>
<name>A0A2P2Q745_RHIMU</name>
<protein>
    <submittedName>
        <fullName evidence="1">Uncharacterized protein</fullName>
    </submittedName>
</protein>
<dbReference type="AlphaFoldDB" id="A0A2P2Q745"/>
<dbReference type="EMBL" id="GGEC01082318">
    <property type="protein sequence ID" value="MBX62802.1"/>
    <property type="molecule type" value="Transcribed_RNA"/>
</dbReference>